<organism evidence="2 3">
    <name type="scientific">Dendrobium thyrsiflorum</name>
    <name type="common">Pinecone-like raceme dendrobium</name>
    <name type="synonym">Orchid</name>
    <dbReference type="NCBI Taxonomy" id="117978"/>
    <lineage>
        <taxon>Eukaryota</taxon>
        <taxon>Viridiplantae</taxon>
        <taxon>Streptophyta</taxon>
        <taxon>Embryophyta</taxon>
        <taxon>Tracheophyta</taxon>
        <taxon>Spermatophyta</taxon>
        <taxon>Magnoliopsida</taxon>
        <taxon>Liliopsida</taxon>
        <taxon>Asparagales</taxon>
        <taxon>Orchidaceae</taxon>
        <taxon>Epidendroideae</taxon>
        <taxon>Malaxideae</taxon>
        <taxon>Dendrobiinae</taxon>
        <taxon>Dendrobium</taxon>
    </lineage>
</organism>
<comment type="caution">
    <text evidence="2">The sequence shown here is derived from an EMBL/GenBank/DDBJ whole genome shotgun (WGS) entry which is preliminary data.</text>
</comment>
<dbReference type="AlphaFoldDB" id="A0ABD0VZX8"/>
<evidence type="ECO:0000256" key="1">
    <source>
        <dbReference type="SAM" id="MobiDB-lite"/>
    </source>
</evidence>
<gene>
    <name evidence="2" type="ORF">M5K25_001500</name>
</gene>
<reference evidence="2 3" key="1">
    <citation type="journal article" date="2024" name="Plant Biotechnol. J.">
        <title>Dendrobium thyrsiflorum genome and its molecular insights into genes involved in important horticultural traits.</title>
        <authorList>
            <person name="Chen B."/>
            <person name="Wang J.Y."/>
            <person name="Zheng P.J."/>
            <person name="Li K.L."/>
            <person name="Liang Y.M."/>
            <person name="Chen X.F."/>
            <person name="Zhang C."/>
            <person name="Zhao X."/>
            <person name="He X."/>
            <person name="Zhang G.Q."/>
            <person name="Liu Z.J."/>
            <person name="Xu Q."/>
        </authorList>
    </citation>
    <scope>NUCLEOTIDE SEQUENCE [LARGE SCALE GENOMIC DNA]</scope>
    <source>
        <strain evidence="2">GZMU011</strain>
    </source>
</reference>
<evidence type="ECO:0000313" key="3">
    <source>
        <dbReference type="Proteomes" id="UP001552299"/>
    </source>
</evidence>
<sequence length="392" mass="43395">MFCVRPYTLLKARRSAQGPTLCSRPDILPKARFPYWTSTPWARSQSRPQKSSNGLKTDHSSPLIRDTRHSPPPNQGQSIPGGFDSTSSTQVNVIEQGSDIQPRKGPTSLVDSLDLFHSGSCLVARLSPVVGLSSDIYPTLNFLRSPDFYPSSDSRRTSTRRQTSTTLEFCQSQDSCLVARLSPVVVLSSAIYPMLNFLRSSDFCLSPDFCDAGLSLSPVVGLLPVVGLSSDIYLTLNFLRSPDFCPSSGSRRTSIRRQTSTRCRIFHCHQTYGRRQIFIGLLADTELPLVIGLSSDIYPTLNFLRSPDFCPSPDSCDAVLSPVTGLLPRRQTFARRWTSARRRTFVGHLPDTEFPPVTGLLPVAGLLRRWTFASHRTAAPSPDFRSSSDFCP</sequence>
<dbReference type="Proteomes" id="UP001552299">
    <property type="component" value="Unassembled WGS sequence"/>
</dbReference>
<dbReference type="EMBL" id="JANQDX010000002">
    <property type="protein sequence ID" value="KAL0927337.1"/>
    <property type="molecule type" value="Genomic_DNA"/>
</dbReference>
<proteinExistence type="predicted"/>
<protein>
    <submittedName>
        <fullName evidence="2">Uncharacterized protein</fullName>
    </submittedName>
</protein>
<name>A0ABD0VZX8_DENTH</name>
<feature type="compositionally biased region" description="Polar residues" evidence="1">
    <location>
        <begin position="39"/>
        <end position="55"/>
    </location>
</feature>
<accession>A0ABD0VZX8</accession>
<keyword evidence="3" id="KW-1185">Reference proteome</keyword>
<evidence type="ECO:0000313" key="2">
    <source>
        <dbReference type="EMBL" id="KAL0927337.1"/>
    </source>
</evidence>
<feature type="region of interest" description="Disordered" evidence="1">
    <location>
        <begin position="39"/>
        <end position="88"/>
    </location>
</feature>